<accession>A0A8J3E0V9</accession>
<comment type="caution">
    <text evidence="1">The sequence shown here is derived from an EMBL/GenBank/DDBJ whole genome shotgun (WGS) entry which is preliminary data.</text>
</comment>
<protein>
    <submittedName>
        <fullName evidence="1">Uncharacterized protein</fullName>
    </submittedName>
</protein>
<sequence length="162" mass="18772">MNARDWIQLVRCRDLRARRAEAALARDHADASTAMDAAADATRRFEEAAERQRQRDERQRRALTEGTISVERLHHAIERMAEDARRTAERRVELDRRQQDVAVAEDKVAASRRAYRRTADALDWACDQRRQLQQADEARHELLAEFELEDAARAKPRGMPDA</sequence>
<organism evidence="1 2">
    <name type="scientific">Aliidongia dinghuensis</name>
    <dbReference type="NCBI Taxonomy" id="1867774"/>
    <lineage>
        <taxon>Bacteria</taxon>
        <taxon>Pseudomonadati</taxon>
        <taxon>Pseudomonadota</taxon>
        <taxon>Alphaproteobacteria</taxon>
        <taxon>Rhodospirillales</taxon>
        <taxon>Dongiaceae</taxon>
        <taxon>Aliidongia</taxon>
    </lineage>
</organism>
<keyword evidence="2" id="KW-1185">Reference proteome</keyword>
<evidence type="ECO:0000313" key="1">
    <source>
        <dbReference type="EMBL" id="GGF05354.1"/>
    </source>
</evidence>
<proteinExistence type="predicted"/>
<dbReference type="RefSeq" id="WP_189042866.1">
    <property type="nucleotide sequence ID" value="NZ_BMJQ01000002.1"/>
</dbReference>
<reference evidence="1" key="1">
    <citation type="journal article" date="2014" name="Int. J. Syst. Evol. Microbiol.">
        <title>Complete genome sequence of Corynebacterium casei LMG S-19264T (=DSM 44701T), isolated from a smear-ripened cheese.</title>
        <authorList>
            <consortium name="US DOE Joint Genome Institute (JGI-PGF)"/>
            <person name="Walter F."/>
            <person name="Albersmeier A."/>
            <person name="Kalinowski J."/>
            <person name="Ruckert C."/>
        </authorList>
    </citation>
    <scope>NUCLEOTIDE SEQUENCE</scope>
    <source>
        <strain evidence="1">CGMCC 1.15725</strain>
    </source>
</reference>
<dbReference type="AlphaFoldDB" id="A0A8J3E0V9"/>
<dbReference type="EMBL" id="BMJQ01000002">
    <property type="protein sequence ID" value="GGF05354.1"/>
    <property type="molecule type" value="Genomic_DNA"/>
</dbReference>
<name>A0A8J3E0V9_9PROT</name>
<reference evidence="1" key="2">
    <citation type="submission" date="2020-09" db="EMBL/GenBank/DDBJ databases">
        <authorList>
            <person name="Sun Q."/>
            <person name="Zhou Y."/>
        </authorList>
    </citation>
    <scope>NUCLEOTIDE SEQUENCE</scope>
    <source>
        <strain evidence="1">CGMCC 1.15725</strain>
    </source>
</reference>
<gene>
    <name evidence="1" type="ORF">GCM10011611_08550</name>
</gene>
<dbReference type="Proteomes" id="UP000646365">
    <property type="component" value="Unassembled WGS sequence"/>
</dbReference>
<evidence type="ECO:0000313" key="2">
    <source>
        <dbReference type="Proteomes" id="UP000646365"/>
    </source>
</evidence>